<evidence type="ECO:0000313" key="1">
    <source>
        <dbReference type="EnsemblPlants" id="PGSC0003DMT400094541"/>
    </source>
</evidence>
<accession>M1DUC1</accession>
<reference evidence="2" key="1">
    <citation type="journal article" date="2011" name="Nature">
        <title>Genome sequence and analysis of the tuber crop potato.</title>
        <authorList>
            <consortium name="The Potato Genome Sequencing Consortium"/>
        </authorList>
    </citation>
    <scope>NUCLEOTIDE SEQUENCE [LARGE SCALE GENOMIC DNA]</scope>
    <source>
        <strain evidence="2">cv. DM1-3 516 R44</strain>
    </source>
</reference>
<proteinExistence type="predicted"/>
<dbReference type="EnsemblPlants" id="PGSC0003DMT400094541">
    <property type="protein sequence ID" value="PGSC0003DMT400094541"/>
    <property type="gene ID" value="PGSC0003DMG400044112"/>
</dbReference>
<organism evidence="1 2">
    <name type="scientific">Solanum tuberosum</name>
    <name type="common">Potato</name>
    <dbReference type="NCBI Taxonomy" id="4113"/>
    <lineage>
        <taxon>Eukaryota</taxon>
        <taxon>Viridiplantae</taxon>
        <taxon>Streptophyta</taxon>
        <taxon>Embryophyta</taxon>
        <taxon>Tracheophyta</taxon>
        <taxon>Spermatophyta</taxon>
        <taxon>Magnoliopsida</taxon>
        <taxon>eudicotyledons</taxon>
        <taxon>Gunneridae</taxon>
        <taxon>Pentapetalae</taxon>
        <taxon>asterids</taxon>
        <taxon>lamiids</taxon>
        <taxon>Solanales</taxon>
        <taxon>Solanaceae</taxon>
        <taxon>Solanoideae</taxon>
        <taxon>Solaneae</taxon>
        <taxon>Solanum</taxon>
    </lineage>
</organism>
<reference evidence="1" key="2">
    <citation type="submission" date="2015-06" db="UniProtKB">
        <authorList>
            <consortium name="EnsemblPlants"/>
        </authorList>
    </citation>
    <scope>IDENTIFICATION</scope>
    <source>
        <strain evidence="1">DM1-3 516 R44</strain>
    </source>
</reference>
<dbReference type="PaxDb" id="4113-PGSC0003DMT400094541"/>
<dbReference type="Gramene" id="PGSC0003DMT400094541">
    <property type="protein sequence ID" value="PGSC0003DMT400094541"/>
    <property type="gene ID" value="PGSC0003DMG400044112"/>
</dbReference>
<sequence>MSRVRVLGVFSRRDKLGIRALDFEKLQVQPNGCHPRTVGQTIARAGGLWFTTAIPHQTHLRISAKSRPTDKPTVRRSDHGLWSVSMDRGPLFTQPLMQTTADQHGPSFDPRPKGPVRRSLRQQLTTVTLGDPNHDRRILPRIAFCILFRSSACVQIFFSNLWRPDCPSPNRSATRQLAQLLVEISLNLALAFCNFWRYHGFSAIRRMLFSVVNVVTSSRT</sequence>
<evidence type="ECO:0000313" key="2">
    <source>
        <dbReference type="Proteomes" id="UP000011115"/>
    </source>
</evidence>
<dbReference type="HOGENOM" id="CLU_1258009_0_0_1"/>
<dbReference type="AlphaFoldDB" id="M1DUC1"/>
<keyword evidence="2" id="KW-1185">Reference proteome</keyword>
<dbReference type="InParanoid" id="M1DUC1"/>
<protein>
    <submittedName>
        <fullName evidence="1">Uncharacterized protein</fullName>
    </submittedName>
</protein>
<name>M1DUC1_SOLTU</name>
<dbReference type="Proteomes" id="UP000011115">
    <property type="component" value="Unassembled WGS sequence"/>
</dbReference>